<keyword evidence="14" id="KW-1185">Reference proteome</keyword>
<name>A0ABM4ULW8_COFAR</name>
<evidence type="ECO:0000256" key="10">
    <source>
        <dbReference type="ARBA" id="ARBA00022840"/>
    </source>
</evidence>
<gene>
    <name evidence="15" type="primary">LOC140004272</name>
</gene>
<organism evidence="14 15">
    <name type="scientific">Coffea arabica</name>
    <name type="common">Arabian coffee</name>
    <dbReference type="NCBI Taxonomy" id="13443"/>
    <lineage>
        <taxon>Eukaryota</taxon>
        <taxon>Viridiplantae</taxon>
        <taxon>Streptophyta</taxon>
        <taxon>Embryophyta</taxon>
        <taxon>Tracheophyta</taxon>
        <taxon>Spermatophyta</taxon>
        <taxon>Magnoliopsida</taxon>
        <taxon>eudicotyledons</taxon>
        <taxon>Gunneridae</taxon>
        <taxon>Pentapetalae</taxon>
        <taxon>asterids</taxon>
        <taxon>lamiids</taxon>
        <taxon>Gentianales</taxon>
        <taxon>Rubiaceae</taxon>
        <taxon>Ixoroideae</taxon>
        <taxon>Gardenieae complex</taxon>
        <taxon>Bertiereae - Coffeeae clade</taxon>
        <taxon>Coffeeae</taxon>
        <taxon>Coffea</taxon>
    </lineage>
</organism>
<evidence type="ECO:0000313" key="14">
    <source>
        <dbReference type="Proteomes" id="UP001652660"/>
    </source>
</evidence>
<evidence type="ECO:0000256" key="3">
    <source>
        <dbReference type="ARBA" id="ARBA00008982"/>
    </source>
</evidence>
<evidence type="ECO:0000313" key="15">
    <source>
        <dbReference type="RefSeq" id="XP_071908280.1"/>
    </source>
</evidence>
<dbReference type="PROSITE" id="PS51625">
    <property type="entry name" value="SAM_MT_TRMB"/>
    <property type="match status" value="1"/>
</dbReference>
<dbReference type="Pfam" id="PF02390">
    <property type="entry name" value="Methyltransf_4"/>
    <property type="match status" value="1"/>
</dbReference>
<dbReference type="SUPFAM" id="SSF53748">
    <property type="entry name" value="Phosphoglycerate kinase"/>
    <property type="match status" value="1"/>
</dbReference>
<evidence type="ECO:0000256" key="9">
    <source>
        <dbReference type="ARBA" id="ARBA00022777"/>
    </source>
</evidence>
<dbReference type="Proteomes" id="UP001652660">
    <property type="component" value="Chromosome 6c"/>
</dbReference>
<evidence type="ECO:0000256" key="13">
    <source>
        <dbReference type="RuleBase" id="RU000696"/>
    </source>
</evidence>
<dbReference type="InterPro" id="IPR015824">
    <property type="entry name" value="Phosphoglycerate_kinase_N"/>
</dbReference>
<dbReference type="EC" id="2.7.2.3" evidence="12"/>
<dbReference type="InterPro" id="IPR029063">
    <property type="entry name" value="SAM-dependent_MTases_sf"/>
</dbReference>
<keyword evidence="6" id="KW-0949">S-adenosyl-L-methionine</keyword>
<dbReference type="Gene3D" id="3.40.50.1260">
    <property type="entry name" value="Phosphoglycerate kinase, N-terminal domain"/>
    <property type="match status" value="2"/>
</dbReference>
<evidence type="ECO:0000256" key="8">
    <source>
        <dbReference type="ARBA" id="ARBA00022741"/>
    </source>
</evidence>
<dbReference type="InterPro" id="IPR001576">
    <property type="entry name" value="Phosphoglycerate_kinase"/>
</dbReference>
<keyword evidence="9 12" id="KW-0418">Kinase</keyword>
<dbReference type="Pfam" id="PF00162">
    <property type="entry name" value="PGK"/>
    <property type="match status" value="1"/>
</dbReference>
<comment type="catalytic activity">
    <reaction evidence="1">
        <text>guanosine(46) in tRNA + S-adenosyl-L-methionine = N(7)-methylguanosine(46) in tRNA + S-adenosyl-L-homocysteine</text>
        <dbReference type="Rhea" id="RHEA:42708"/>
        <dbReference type="Rhea" id="RHEA-COMP:10188"/>
        <dbReference type="Rhea" id="RHEA-COMP:10189"/>
        <dbReference type="ChEBI" id="CHEBI:57856"/>
        <dbReference type="ChEBI" id="CHEBI:59789"/>
        <dbReference type="ChEBI" id="CHEBI:74269"/>
        <dbReference type="ChEBI" id="CHEBI:74480"/>
        <dbReference type="EC" id="2.1.1.33"/>
    </reaction>
</comment>
<protein>
    <recommendedName>
        <fullName evidence="12">Phosphoglycerate kinase</fullName>
        <ecNumber evidence="12">2.7.2.3</ecNumber>
    </recommendedName>
</protein>
<dbReference type="PRINTS" id="PR00477">
    <property type="entry name" value="PHGLYCKINASE"/>
</dbReference>
<evidence type="ECO:0000256" key="4">
    <source>
        <dbReference type="ARBA" id="ARBA00022603"/>
    </source>
</evidence>
<keyword evidence="4" id="KW-0489">Methyltransferase</keyword>
<keyword evidence="8" id="KW-0547">Nucleotide-binding</keyword>
<accession>A0ABM4ULW8</accession>
<dbReference type="InterPro" id="IPR036043">
    <property type="entry name" value="Phosphoglycerate_kinase_sf"/>
</dbReference>
<dbReference type="GeneID" id="140004272"/>
<evidence type="ECO:0000256" key="12">
    <source>
        <dbReference type="RuleBase" id="RU000532"/>
    </source>
</evidence>
<reference evidence="15" key="1">
    <citation type="submission" date="2025-08" db="UniProtKB">
        <authorList>
            <consortium name="RefSeq"/>
        </authorList>
    </citation>
    <scope>IDENTIFICATION</scope>
    <source>
        <tissue evidence="15">Leaves</tissue>
    </source>
</reference>
<dbReference type="SUPFAM" id="SSF53335">
    <property type="entry name" value="S-adenosyl-L-methionine-dependent methyltransferases"/>
    <property type="match status" value="1"/>
</dbReference>
<keyword evidence="7" id="KW-0819">tRNA processing</keyword>
<evidence type="ECO:0000256" key="11">
    <source>
        <dbReference type="ARBA" id="ARBA00022842"/>
    </source>
</evidence>
<evidence type="ECO:0000256" key="5">
    <source>
        <dbReference type="ARBA" id="ARBA00022679"/>
    </source>
</evidence>
<proteinExistence type="inferred from homology"/>
<dbReference type="PANTHER" id="PTHR11406:SF32">
    <property type="entry name" value="PHOSPHOGLYCERATE KINASE"/>
    <property type="match status" value="1"/>
</dbReference>
<comment type="catalytic activity">
    <reaction evidence="12">
        <text>(2R)-3-phosphoglycerate + ATP = (2R)-3-phospho-glyceroyl phosphate + ADP</text>
        <dbReference type="Rhea" id="RHEA:14801"/>
        <dbReference type="ChEBI" id="CHEBI:30616"/>
        <dbReference type="ChEBI" id="CHEBI:57604"/>
        <dbReference type="ChEBI" id="CHEBI:58272"/>
        <dbReference type="ChEBI" id="CHEBI:456216"/>
        <dbReference type="EC" id="2.7.2.3"/>
    </reaction>
</comment>
<comment type="subunit">
    <text evidence="13">Monomer.</text>
</comment>
<dbReference type="Gene3D" id="3.40.50.150">
    <property type="entry name" value="Vaccinia Virus protein VP39"/>
    <property type="match status" value="1"/>
</dbReference>
<dbReference type="InterPro" id="IPR003358">
    <property type="entry name" value="tRNA_(Gua-N-7)_MeTrfase_Trmb"/>
</dbReference>
<evidence type="ECO:0000256" key="6">
    <source>
        <dbReference type="ARBA" id="ARBA00022691"/>
    </source>
</evidence>
<keyword evidence="5 12" id="KW-0808">Transferase</keyword>
<keyword evidence="10" id="KW-0067">ATP-binding</keyword>
<sequence length="692" mass="76953">MNQALDIFRSSGYYFSRNPVFLNSSRNSPAFLLHKQNFPLEHLAAPLFEKYRRLVCSKRAVNSKPFIPTESNSLRVEAEACDGADFSAVPHVQTLREFPKEELSEKVVMVRFDSRLLFQQLQERKIQCENAVSTIKYLHEAGAKVILVSSWDADAENTMKIVRAESIAGALSSVLQVKVVPVKLVTRHMHSAKQESNILLLENLFQFKEEPANCKGFARLLSSGVDIFVNDAFSQSHRVLASTVAISRFCYASIAGFHFEAVLSQLKNITKTSQKPYVAIIGGGNLVEKAAALRLLVCICDGLVFVGNIAFQIMHALGLPLPMKLVEHGATEEALTLINSMKSRRRAVIVPKDFLCLNNLNPEKLEIFSADCLVDGWQPVDLGPESLEEIASLVSKCKKILWIGPVRFGLSRSDAGEASRLGAVVDRLRSQNNLETILVGKVACTTVLGSNLNYSVIENASAVWEFLKGRSLPGLMALDRSYPFDIKWDGVYDDPTRPLVVDVGSGNGLFLFGMAKKRKDLNFLGLEINGKLVNRCLERVLQTGMKNGYIIRTNAASTFRSIISSYPGELVLVSIQCPNPDFNKPEHRWKMVQRSLIEAIADLLALGGKVFLQSDIEGVAIRMKSEFVKYGKGKIMVMDEPEDASCYQRQWLNENPFGVRSDWEQHVLDRGANMYRLLLSKPAIIAGSTCRG</sequence>
<evidence type="ECO:0000256" key="1">
    <source>
        <dbReference type="ARBA" id="ARBA00000142"/>
    </source>
</evidence>
<evidence type="ECO:0000256" key="2">
    <source>
        <dbReference type="ARBA" id="ARBA00001946"/>
    </source>
</evidence>
<dbReference type="RefSeq" id="XP_071908280.1">
    <property type="nucleotide sequence ID" value="XM_072052179.1"/>
</dbReference>
<comment type="similarity">
    <text evidence="3 12">Belongs to the phosphoglycerate kinase family.</text>
</comment>
<comment type="cofactor">
    <cofactor evidence="2">
        <name>Mg(2+)</name>
        <dbReference type="ChEBI" id="CHEBI:18420"/>
    </cofactor>
</comment>
<keyword evidence="11" id="KW-0460">Magnesium</keyword>
<evidence type="ECO:0000256" key="7">
    <source>
        <dbReference type="ARBA" id="ARBA00022694"/>
    </source>
</evidence>
<dbReference type="PANTHER" id="PTHR11406">
    <property type="entry name" value="PHOSPHOGLYCERATE KINASE"/>
    <property type="match status" value="1"/>
</dbReference>